<evidence type="ECO:0000313" key="3">
    <source>
        <dbReference type="Proteomes" id="UP001190700"/>
    </source>
</evidence>
<accession>A0AAE0BK35</accession>
<sequence length="254" mass="29715">MLLEKLDLPKIVEAKEDLIFPWFEEEGEEIKPPLLGIPHLWYTDEAFRFVFSLFSILIPLSASFSSKLYPIISFVRKFLFCATVQLTGVWASCVRQPSSQHAEGSSVQDPEPPTINQSPDQGENTIRALFTVVLPWIRLNFTGVNETRERSFVRDWVEVRFLFALEEFVPISRCSNLHCRMEEVMVPCSIAYYVYQLHNHYLYSFIRVRGSSGGFTLYDWYNDGYGHPDDAVDNWMFDLYRWYYADSILALHYD</sequence>
<dbReference type="AlphaFoldDB" id="A0AAE0BK35"/>
<reference evidence="2 3" key="1">
    <citation type="journal article" date="2015" name="Genome Biol. Evol.">
        <title>Comparative Genomics of a Bacterivorous Green Alga Reveals Evolutionary Causalities and Consequences of Phago-Mixotrophic Mode of Nutrition.</title>
        <authorList>
            <person name="Burns J.A."/>
            <person name="Paasch A."/>
            <person name="Narechania A."/>
            <person name="Kim E."/>
        </authorList>
    </citation>
    <scope>NUCLEOTIDE SEQUENCE [LARGE SCALE GENOMIC DNA]</scope>
    <source>
        <strain evidence="2 3">PLY_AMNH</strain>
    </source>
</reference>
<gene>
    <name evidence="2" type="ORF">CYMTET_52767</name>
</gene>
<name>A0AAE0BK35_9CHLO</name>
<dbReference type="EMBL" id="LGRX02034697">
    <property type="protein sequence ID" value="KAK3237139.1"/>
    <property type="molecule type" value="Genomic_DNA"/>
</dbReference>
<feature type="region of interest" description="Disordered" evidence="1">
    <location>
        <begin position="101"/>
        <end position="121"/>
    </location>
</feature>
<proteinExistence type="predicted"/>
<evidence type="ECO:0000313" key="2">
    <source>
        <dbReference type="EMBL" id="KAK3237139.1"/>
    </source>
</evidence>
<comment type="caution">
    <text evidence="2">The sequence shown here is derived from an EMBL/GenBank/DDBJ whole genome shotgun (WGS) entry which is preliminary data.</text>
</comment>
<protein>
    <submittedName>
        <fullName evidence="2">Uncharacterized protein</fullName>
    </submittedName>
</protein>
<dbReference type="Proteomes" id="UP001190700">
    <property type="component" value="Unassembled WGS sequence"/>
</dbReference>
<evidence type="ECO:0000256" key="1">
    <source>
        <dbReference type="SAM" id="MobiDB-lite"/>
    </source>
</evidence>
<organism evidence="2 3">
    <name type="scientific">Cymbomonas tetramitiformis</name>
    <dbReference type="NCBI Taxonomy" id="36881"/>
    <lineage>
        <taxon>Eukaryota</taxon>
        <taxon>Viridiplantae</taxon>
        <taxon>Chlorophyta</taxon>
        <taxon>Pyramimonadophyceae</taxon>
        <taxon>Pyramimonadales</taxon>
        <taxon>Pyramimonadaceae</taxon>
        <taxon>Cymbomonas</taxon>
    </lineage>
</organism>
<keyword evidence="3" id="KW-1185">Reference proteome</keyword>